<keyword evidence="5" id="KW-0810">Translation regulation</keyword>
<dbReference type="KEGG" id="mlr:MELLADRAFT_78084"/>
<evidence type="ECO:0000256" key="2">
    <source>
        <dbReference type="ARBA" id="ARBA00007665"/>
    </source>
</evidence>
<reference evidence="9" key="1">
    <citation type="journal article" date="2011" name="Proc. Natl. Acad. Sci. U.S.A.">
        <title>Obligate biotrophy features unraveled by the genomic analysis of rust fungi.</title>
        <authorList>
            <person name="Duplessis S."/>
            <person name="Cuomo C.A."/>
            <person name="Lin Y.-C."/>
            <person name="Aerts A."/>
            <person name="Tisserant E."/>
            <person name="Veneault-Fourrey C."/>
            <person name="Joly D.L."/>
            <person name="Hacquard S."/>
            <person name="Amselem J."/>
            <person name="Cantarel B.L."/>
            <person name="Chiu R."/>
            <person name="Coutinho P.M."/>
            <person name="Feau N."/>
            <person name="Field M."/>
            <person name="Frey P."/>
            <person name="Gelhaye E."/>
            <person name="Goldberg J."/>
            <person name="Grabherr M.G."/>
            <person name="Kodira C.D."/>
            <person name="Kohler A."/>
            <person name="Kuees U."/>
            <person name="Lindquist E.A."/>
            <person name="Lucas S.M."/>
            <person name="Mago R."/>
            <person name="Mauceli E."/>
            <person name="Morin E."/>
            <person name="Murat C."/>
            <person name="Pangilinan J.L."/>
            <person name="Park R."/>
            <person name="Pearson M."/>
            <person name="Quesneville H."/>
            <person name="Rouhier N."/>
            <person name="Sakthikumar S."/>
            <person name="Salamov A.A."/>
            <person name="Schmutz J."/>
            <person name="Selles B."/>
            <person name="Shapiro H."/>
            <person name="Tanguay P."/>
            <person name="Tuskan G.A."/>
            <person name="Henrissat B."/>
            <person name="Van de Peer Y."/>
            <person name="Rouze P."/>
            <person name="Ellis J.G."/>
            <person name="Dodds P.N."/>
            <person name="Schein J.E."/>
            <person name="Zhong S."/>
            <person name="Hamelin R.C."/>
            <person name="Grigoriev I.V."/>
            <person name="Szabo L.J."/>
            <person name="Martin F."/>
        </authorList>
    </citation>
    <scope>NUCLEOTIDE SEQUENCE [LARGE SCALE GENOMIC DNA]</scope>
    <source>
        <strain evidence="9">98AG31 / pathotype 3-4-7</strain>
    </source>
</reference>
<organism evidence="9">
    <name type="scientific">Melampsora larici-populina (strain 98AG31 / pathotype 3-4-7)</name>
    <name type="common">Poplar leaf rust fungus</name>
    <dbReference type="NCBI Taxonomy" id="747676"/>
    <lineage>
        <taxon>Eukaryota</taxon>
        <taxon>Fungi</taxon>
        <taxon>Dikarya</taxon>
        <taxon>Basidiomycota</taxon>
        <taxon>Pucciniomycotina</taxon>
        <taxon>Pucciniomycetes</taxon>
        <taxon>Pucciniales</taxon>
        <taxon>Melampsoraceae</taxon>
        <taxon>Melampsora</taxon>
    </lineage>
</organism>
<keyword evidence="4" id="KW-0678">Repressor</keyword>
<dbReference type="Pfam" id="PF01205">
    <property type="entry name" value="Impact_N"/>
    <property type="match status" value="1"/>
</dbReference>
<dbReference type="SUPFAM" id="SSF54211">
    <property type="entry name" value="Ribosomal protein S5 domain 2-like"/>
    <property type="match status" value="1"/>
</dbReference>
<feature type="domain" description="RWD" evidence="7">
    <location>
        <begin position="41"/>
        <end position="174"/>
    </location>
</feature>
<evidence type="ECO:0000313" key="8">
    <source>
        <dbReference type="EMBL" id="EGG05323.1"/>
    </source>
</evidence>
<proteinExistence type="inferred from homology"/>
<dbReference type="Gene3D" id="3.30.230.30">
    <property type="entry name" value="Impact, N-terminal domain"/>
    <property type="match status" value="1"/>
</dbReference>
<evidence type="ECO:0000256" key="5">
    <source>
        <dbReference type="ARBA" id="ARBA00022845"/>
    </source>
</evidence>
<dbReference type="EMBL" id="GL883113">
    <property type="protein sequence ID" value="EGG05323.1"/>
    <property type="molecule type" value="Genomic_DNA"/>
</dbReference>
<evidence type="ECO:0000313" key="9">
    <source>
        <dbReference type="Proteomes" id="UP000001072"/>
    </source>
</evidence>
<evidence type="ECO:0000256" key="1">
    <source>
        <dbReference type="ARBA" id="ARBA00004496"/>
    </source>
</evidence>
<dbReference type="VEuPathDB" id="FungiDB:MELLADRAFT_78084"/>
<evidence type="ECO:0000256" key="4">
    <source>
        <dbReference type="ARBA" id="ARBA00022491"/>
    </source>
</evidence>
<comment type="similarity">
    <text evidence="2">Belongs to the IMPACT family.</text>
</comment>
<dbReference type="HOGENOM" id="CLU_045276_0_0_1"/>
<evidence type="ECO:0000256" key="6">
    <source>
        <dbReference type="ARBA" id="ARBA00023016"/>
    </source>
</evidence>
<dbReference type="GO" id="GO:0005737">
    <property type="term" value="C:cytoplasm"/>
    <property type="evidence" value="ECO:0007669"/>
    <property type="project" value="UniProtKB-SubCell"/>
</dbReference>
<evidence type="ECO:0000256" key="3">
    <source>
        <dbReference type="ARBA" id="ARBA00022490"/>
    </source>
</evidence>
<comment type="subcellular location">
    <subcellularLocation>
        <location evidence="1">Cytoplasm</location>
    </subcellularLocation>
</comment>
<dbReference type="InterPro" id="IPR020568">
    <property type="entry name" value="Ribosomal_Su5_D2-typ_SF"/>
</dbReference>
<gene>
    <name evidence="8" type="ORF">MELLADRAFT_78084</name>
</gene>
<dbReference type="RefSeq" id="XP_007411245.1">
    <property type="nucleotide sequence ID" value="XM_007411183.1"/>
</dbReference>
<dbReference type="InterPro" id="IPR001498">
    <property type="entry name" value="Impact_N"/>
</dbReference>
<dbReference type="PANTHER" id="PTHR16301">
    <property type="entry name" value="IMPACT-RELATED"/>
    <property type="match status" value="1"/>
</dbReference>
<dbReference type="STRING" id="747676.F4RQM2"/>
<dbReference type="eggNOG" id="KOG3299">
    <property type="taxonomic scope" value="Eukaryota"/>
</dbReference>
<name>F4RQM2_MELLP</name>
<dbReference type="GO" id="GO:0140469">
    <property type="term" value="P:GCN2-mediated signaling"/>
    <property type="evidence" value="ECO:0007669"/>
    <property type="project" value="TreeGrafter"/>
</dbReference>
<accession>F4RQM2</accession>
<dbReference type="Proteomes" id="UP000001072">
    <property type="component" value="Unassembled WGS sequence"/>
</dbReference>
<dbReference type="PANTHER" id="PTHR16301:SF24">
    <property type="entry name" value="RWD DOMAIN-CONTAINING PROTEIN"/>
    <property type="match status" value="1"/>
</dbReference>
<dbReference type="AlphaFoldDB" id="F4RQM2"/>
<dbReference type="GeneID" id="18933053"/>
<dbReference type="OrthoDB" id="69641at2759"/>
<dbReference type="InterPro" id="IPR036956">
    <property type="entry name" value="Impact_N_sf"/>
</dbReference>
<dbReference type="Gene3D" id="3.10.110.10">
    <property type="entry name" value="Ubiquitin Conjugating Enzyme"/>
    <property type="match status" value="1"/>
</dbReference>
<dbReference type="InterPro" id="IPR016135">
    <property type="entry name" value="UBQ-conjugating_enzyme/RWD"/>
</dbReference>
<dbReference type="SUPFAM" id="SSF54495">
    <property type="entry name" value="UBC-like"/>
    <property type="match status" value="1"/>
</dbReference>
<dbReference type="InterPro" id="IPR023582">
    <property type="entry name" value="Impact"/>
</dbReference>
<dbReference type="FunCoup" id="F4RQM2">
    <property type="interactions" value="325"/>
</dbReference>
<dbReference type="InterPro" id="IPR006575">
    <property type="entry name" value="RWD_dom"/>
</dbReference>
<dbReference type="PROSITE" id="PS50908">
    <property type="entry name" value="RWD"/>
    <property type="match status" value="1"/>
</dbReference>
<keyword evidence="6" id="KW-0346">Stress response</keyword>
<dbReference type="Pfam" id="PF05773">
    <property type="entry name" value="RWD"/>
    <property type="match status" value="1"/>
</dbReference>
<keyword evidence="3" id="KW-0963">Cytoplasm</keyword>
<protein>
    <recommendedName>
        <fullName evidence="7">RWD domain-containing protein</fullName>
    </recommendedName>
</protein>
<dbReference type="InParanoid" id="F4RQM2"/>
<dbReference type="GO" id="GO:0006446">
    <property type="term" value="P:regulation of translational initiation"/>
    <property type="evidence" value="ECO:0007669"/>
    <property type="project" value="TreeGrafter"/>
</dbReference>
<evidence type="ECO:0000259" key="7">
    <source>
        <dbReference type="PROSITE" id="PS50908"/>
    </source>
</evidence>
<keyword evidence="9" id="KW-1185">Reference proteome</keyword>
<sequence length="369" mass="42641">MDYQHTFPENDNEIESATNYQQTIEEWVTDLASEGREDLSLEISALAAIFGDQSIKISYKEDTNLNRETDRNQNQKSEESIRILVLNSFSSADRSTSLNEEIRFSTRVIIPKDYPERSPPQFQLISKYIGPYLILPELFNQISKLYQDEDDDWTSSQSILFDALESIKEIIMNYYHQKSKGLQESKVNREEMICKKHDEDHQINEVLNKRNLPISIDDQSTEVFEIFVSEPIMDRKSIFVGHSTFLKDPRQVKAIMNQILSDKKVARATHNMYAWKCEINGHLHQDNDDDGESAAGSRMQHLLNIMDVQNVLVCVSRWFGGIHLGSDRFKHINQATRDALIVGNFIKSSTLSNGESKSRSNHHHDKKKR</sequence>